<proteinExistence type="predicted"/>
<keyword evidence="2" id="KW-0732">Signal</keyword>
<dbReference type="AlphaFoldDB" id="A0A1M5GWT5"/>
<dbReference type="Proteomes" id="UP000184076">
    <property type="component" value="Unassembled WGS sequence"/>
</dbReference>
<evidence type="ECO:0000313" key="5">
    <source>
        <dbReference type="Proteomes" id="UP000184076"/>
    </source>
</evidence>
<feature type="chain" id="PRO_5012747961" evidence="2">
    <location>
        <begin position="30"/>
        <end position="206"/>
    </location>
</feature>
<keyword evidence="5" id="KW-1185">Reference proteome</keyword>
<feature type="domain" description="Thioredoxin" evidence="3">
    <location>
        <begin position="53"/>
        <end position="204"/>
    </location>
</feature>
<sequence length="206" mass="22912">MTKSKRMKRLACGVLATALLLAAPQGVWSVSEQFQGKIYQPGHLKPVDSVPVLKVGDPAPDFKLPSIQGPRVTLSQYRGKKNVVISFVPAAWTPVCSDQWPGYNIARDLFEAYDAVLLGITVDNLPTLHAWTREMGGVWFPVLSDFWPHGRVASKYGVFRSDGMTERAIFIIDKKGIIRYIDVHDINKRPPLEGIIQELQKIQGGS</sequence>
<dbReference type="InterPro" id="IPR036249">
    <property type="entry name" value="Thioredoxin-like_sf"/>
</dbReference>
<dbReference type="EMBL" id="FQVB01000040">
    <property type="protein sequence ID" value="SHG08183.1"/>
    <property type="molecule type" value="Genomic_DNA"/>
</dbReference>
<dbReference type="CDD" id="cd03018">
    <property type="entry name" value="PRX_AhpE_like"/>
    <property type="match status" value="1"/>
</dbReference>
<evidence type="ECO:0000313" key="4">
    <source>
        <dbReference type="EMBL" id="SHG08183.1"/>
    </source>
</evidence>
<gene>
    <name evidence="4" type="ORF">SAMN02745206_03228</name>
</gene>
<dbReference type="InterPro" id="IPR000866">
    <property type="entry name" value="AhpC/TSA"/>
</dbReference>
<dbReference type="InterPro" id="IPR013766">
    <property type="entry name" value="Thioredoxin_domain"/>
</dbReference>
<dbReference type="STRING" id="1121391.SAMN02745206_03228"/>
<keyword evidence="1" id="KW-0676">Redox-active center</keyword>
<dbReference type="Gene3D" id="3.40.30.10">
    <property type="entry name" value="Glutaredoxin"/>
    <property type="match status" value="1"/>
</dbReference>
<dbReference type="RefSeq" id="WP_245795218.1">
    <property type="nucleotide sequence ID" value="NZ_FQVB01000040.1"/>
</dbReference>
<protein>
    <submittedName>
        <fullName evidence="4">Peroxiredoxin (Alkyl hydroperoxide reductase subunit C)</fullName>
    </submittedName>
</protein>
<dbReference type="Pfam" id="PF00578">
    <property type="entry name" value="AhpC-TSA"/>
    <property type="match status" value="1"/>
</dbReference>
<evidence type="ECO:0000256" key="2">
    <source>
        <dbReference type="SAM" id="SignalP"/>
    </source>
</evidence>
<organism evidence="4 5">
    <name type="scientific">Desulfacinum infernum DSM 9756</name>
    <dbReference type="NCBI Taxonomy" id="1121391"/>
    <lineage>
        <taxon>Bacteria</taxon>
        <taxon>Pseudomonadati</taxon>
        <taxon>Thermodesulfobacteriota</taxon>
        <taxon>Syntrophobacteria</taxon>
        <taxon>Syntrophobacterales</taxon>
        <taxon>Syntrophobacteraceae</taxon>
        <taxon>Desulfacinum</taxon>
    </lineage>
</organism>
<evidence type="ECO:0000256" key="1">
    <source>
        <dbReference type="ARBA" id="ARBA00023284"/>
    </source>
</evidence>
<dbReference type="InterPro" id="IPR050455">
    <property type="entry name" value="Tpx_Peroxidase_subfamily"/>
</dbReference>
<evidence type="ECO:0000259" key="3">
    <source>
        <dbReference type="PROSITE" id="PS51352"/>
    </source>
</evidence>
<name>A0A1M5GWT5_9BACT</name>
<feature type="signal peptide" evidence="2">
    <location>
        <begin position="1"/>
        <end position="29"/>
    </location>
</feature>
<dbReference type="PROSITE" id="PS51352">
    <property type="entry name" value="THIOREDOXIN_2"/>
    <property type="match status" value="1"/>
</dbReference>
<dbReference type="GO" id="GO:0016491">
    <property type="term" value="F:oxidoreductase activity"/>
    <property type="evidence" value="ECO:0007669"/>
    <property type="project" value="InterPro"/>
</dbReference>
<dbReference type="PANTHER" id="PTHR43110:SF1">
    <property type="entry name" value="THIOL PEROXIDASE"/>
    <property type="match status" value="1"/>
</dbReference>
<dbReference type="SUPFAM" id="SSF52833">
    <property type="entry name" value="Thioredoxin-like"/>
    <property type="match status" value="1"/>
</dbReference>
<dbReference type="GO" id="GO:0016209">
    <property type="term" value="F:antioxidant activity"/>
    <property type="evidence" value="ECO:0007669"/>
    <property type="project" value="InterPro"/>
</dbReference>
<dbReference type="PANTHER" id="PTHR43110">
    <property type="entry name" value="THIOL PEROXIDASE"/>
    <property type="match status" value="1"/>
</dbReference>
<accession>A0A1M5GWT5</accession>
<reference evidence="5" key="1">
    <citation type="submission" date="2016-11" db="EMBL/GenBank/DDBJ databases">
        <authorList>
            <person name="Varghese N."/>
            <person name="Submissions S."/>
        </authorList>
    </citation>
    <scope>NUCLEOTIDE SEQUENCE [LARGE SCALE GENOMIC DNA]</scope>
    <source>
        <strain evidence="5">DSM 9756</strain>
    </source>
</reference>